<dbReference type="SUPFAM" id="SSF50985">
    <property type="entry name" value="RCC1/BLIP-II"/>
    <property type="match status" value="1"/>
</dbReference>
<dbReference type="Proteomes" id="UP000078544">
    <property type="component" value="Unassembled WGS sequence"/>
</dbReference>
<name>A0A168B911_9HYPO</name>
<evidence type="ECO:0000256" key="1">
    <source>
        <dbReference type="ARBA" id="ARBA00022737"/>
    </source>
</evidence>
<dbReference type="PROSITE" id="PS50012">
    <property type="entry name" value="RCC1_3"/>
    <property type="match status" value="2"/>
</dbReference>
<protein>
    <submittedName>
        <fullName evidence="3">Regulator of chromosome condensation/beta-lactamase-inhibitor protein II</fullName>
    </submittedName>
</protein>
<feature type="repeat" description="RCC1" evidence="2">
    <location>
        <begin position="40"/>
        <end position="95"/>
    </location>
</feature>
<proteinExistence type="predicted"/>
<dbReference type="InterPro" id="IPR051210">
    <property type="entry name" value="Ub_ligase/GEF_domain"/>
</dbReference>
<gene>
    <name evidence="3" type="ORF">AAL_05082</name>
</gene>
<accession>A0A168B911</accession>
<evidence type="ECO:0000313" key="4">
    <source>
        <dbReference type="Proteomes" id="UP000078544"/>
    </source>
</evidence>
<reference evidence="3 4" key="1">
    <citation type="journal article" date="2016" name="Genome Biol. Evol.">
        <title>Divergent and convergent evolution of fungal pathogenicity.</title>
        <authorList>
            <person name="Shang Y."/>
            <person name="Xiao G."/>
            <person name="Zheng P."/>
            <person name="Cen K."/>
            <person name="Zhan S."/>
            <person name="Wang C."/>
        </authorList>
    </citation>
    <scope>NUCLEOTIDE SEQUENCE [LARGE SCALE GENOMIC DNA]</scope>
    <source>
        <strain evidence="3 4">RCEF 2490</strain>
    </source>
</reference>
<dbReference type="Gene3D" id="2.130.10.30">
    <property type="entry name" value="Regulator of chromosome condensation 1/beta-lactamase-inhibitor protein II"/>
    <property type="match status" value="1"/>
</dbReference>
<dbReference type="PANTHER" id="PTHR22870:SF408">
    <property type="entry name" value="OS09G0560450 PROTEIN"/>
    <property type="match status" value="1"/>
</dbReference>
<feature type="repeat" description="RCC1" evidence="2">
    <location>
        <begin position="96"/>
        <end position="150"/>
    </location>
</feature>
<comment type="caution">
    <text evidence="3">The sequence shown here is derived from an EMBL/GenBank/DDBJ whole genome shotgun (WGS) entry which is preliminary data.</text>
</comment>
<dbReference type="PANTHER" id="PTHR22870">
    <property type="entry name" value="REGULATOR OF CHROMOSOME CONDENSATION"/>
    <property type="match status" value="1"/>
</dbReference>
<evidence type="ECO:0000313" key="3">
    <source>
        <dbReference type="EMBL" id="KZZ94971.1"/>
    </source>
</evidence>
<sequence>MGSARPAEEPGLVHDLMDMGDPVKVVAAGGLTVAALTESGSIYVWGRASASGKQNGGGPTFTDLEAIPNYCEVDGGKDVEDLALGESHAIALTTDGDVYVVGSNRNGRIGLGRGHGDVSTWTKVSVHVPTDHRAVAVAAGPRCSFILTAQKP</sequence>
<dbReference type="STRING" id="1081109.A0A168B911"/>
<dbReference type="Pfam" id="PF13540">
    <property type="entry name" value="RCC1_2"/>
    <property type="match status" value="1"/>
</dbReference>
<dbReference type="AlphaFoldDB" id="A0A168B911"/>
<evidence type="ECO:0000256" key="2">
    <source>
        <dbReference type="PROSITE-ProRule" id="PRU00235"/>
    </source>
</evidence>
<keyword evidence="4" id="KW-1185">Reference proteome</keyword>
<dbReference type="InterPro" id="IPR000408">
    <property type="entry name" value="Reg_chr_condens"/>
</dbReference>
<keyword evidence="1" id="KW-0677">Repeat</keyword>
<organism evidence="3 4">
    <name type="scientific">Moelleriella libera RCEF 2490</name>
    <dbReference type="NCBI Taxonomy" id="1081109"/>
    <lineage>
        <taxon>Eukaryota</taxon>
        <taxon>Fungi</taxon>
        <taxon>Dikarya</taxon>
        <taxon>Ascomycota</taxon>
        <taxon>Pezizomycotina</taxon>
        <taxon>Sordariomycetes</taxon>
        <taxon>Hypocreomycetidae</taxon>
        <taxon>Hypocreales</taxon>
        <taxon>Clavicipitaceae</taxon>
        <taxon>Moelleriella</taxon>
    </lineage>
</organism>
<dbReference type="InterPro" id="IPR009091">
    <property type="entry name" value="RCC1/BLIP-II"/>
</dbReference>
<dbReference type="OrthoDB" id="5370059at2759"/>
<dbReference type="EMBL" id="AZGY01000010">
    <property type="protein sequence ID" value="KZZ94971.1"/>
    <property type="molecule type" value="Genomic_DNA"/>
</dbReference>